<proteinExistence type="inferred from homology"/>
<comment type="similarity">
    <text evidence="1">Belongs to the aldolase LacD family.</text>
</comment>
<dbReference type="EMBL" id="MFJL01000019">
    <property type="protein sequence ID" value="OGG15688.1"/>
    <property type="molecule type" value="Genomic_DNA"/>
</dbReference>
<dbReference type="PANTHER" id="PTHR39340">
    <property type="entry name" value="SULFOFRUCTOSEPHOSPHATE ALDOLASE"/>
    <property type="match status" value="1"/>
</dbReference>
<evidence type="ECO:0000313" key="3">
    <source>
        <dbReference type="EMBL" id="OGG15688.1"/>
    </source>
</evidence>
<evidence type="ECO:0008006" key="5">
    <source>
        <dbReference type="Google" id="ProtNLM"/>
    </source>
</evidence>
<name>A0A1F5ZT95_9BACT</name>
<dbReference type="STRING" id="1798382.A3D77_01520"/>
<dbReference type="Gene3D" id="3.20.20.70">
    <property type="entry name" value="Aldolase class I"/>
    <property type="match status" value="1"/>
</dbReference>
<dbReference type="GO" id="GO:1902777">
    <property type="term" value="P:6-sulfoquinovose(1-) catabolic process"/>
    <property type="evidence" value="ECO:0007669"/>
    <property type="project" value="TreeGrafter"/>
</dbReference>
<evidence type="ECO:0000256" key="1">
    <source>
        <dbReference type="ARBA" id="ARBA00008679"/>
    </source>
</evidence>
<gene>
    <name evidence="3" type="ORF">A3D77_01520</name>
</gene>
<evidence type="ECO:0000313" key="4">
    <source>
        <dbReference type="Proteomes" id="UP000176923"/>
    </source>
</evidence>
<dbReference type="SUPFAM" id="SSF51569">
    <property type="entry name" value="Aldolase"/>
    <property type="match status" value="1"/>
</dbReference>
<organism evidence="3 4">
    <name type="scientific">Candidatus Gottesmanbacteria bacterium RIFCSPHIGHO2_02_FULL_39_11</name>
    <dbReference type="NCBI Taxonomy" id="1798382"/>
    <lineage>
        <taxon>Bacteria</taxon>
        <taxon>Candidatus Gottesmaniibacteriota</taxon>
    </lineage>
</organism>
<reference evidence="3 4" key="1">
    <citation type="journal article" date="2016" name="Nat. Commun.">
        <title>Thousands of microbial genomes shed light on interconnected biogeochemical processes in an aquifer system.</title>
        <authorList>
            <person name="Anantharaman K."/>
            <person name="Brown C.T."/>
            <person name="Hug L.A."/>
            <person name="Sharon I."/>
            <person name="Castelle C.J."/>
            <person name="Probst A.J."/>
            <person name="Thomas B.C."/>
            <person name="Singh A."/>
            <person name="Wilkins M.J."/>
            <person name="Karaoz U."/>
            <person name="Brodie E.L."/>
            <person name="Williams K.H."/>
            <person name="Hubbard S.S."/>
            <person name="Banfield J.F."/>
        </authorList>
    </citation>
    <scope>NUCLEOTIDE SEQUENCE [LARGE SCALE GENOMIC DNA]</scope>
</reference>
<sequence length="289" mass="32559">MLELKLMITSPLLSPFLKNDRLLMLALDHRGSFEKIMDVKEKTPQTLSKLIEIKSKIIKCLYPLFSGVLVDLEYGLPAYNMVNKDISPQSQKPYLLCIEKTGYEEKDHERTTLLDCTVDQLVEKGAKGVKILLFFNPHAKSASVQLNTAKEVLAECKKNNVPFFLELVTYPISGIDISGENLVISSVKYFLERNVEADIFKLEYPGDPDSCTKITSLLNQTPWILLSKGEPFEKFLEHISIASNNGCSGFLAGRSIWQEINEHLLSDLDSYLKNTVFSRFSQIADITAG</sequence>
<dbReference type="InterPro" id="IPR050552">
    <property type="entry name" value="LacD_aldolase"/>
</dbReference>
<comment type="caution">
    <text evidence="3">The sequence shown here is derived from an EMBL/GenBank/DDBJ whole genome shotgun (WGS) entry which is preliminary data.</text>
</comment>
<dbReference type="InterPro" id="IPR013785">
    <property type="entry name" value="Aldolase_TIM"/>
</dbReference>
<dbReference type="GO" id="GO:0061595">
    <property type="term" value="F:6-deoxy-6-sulfofructose-1-phosphate aldolase activity"/>
    <property type="evidence" value="ECO:0007669"/>
    <property type="project" value="TreeGrafter"/>
</dbReference>
<evidence type="ECO:0000256" key="2">
    <source>
        <dbReference type="ARBA" id="ARBA00023239"/>
    </source>
</evidence>
<dbReference type="Proteomes" id="UP000176923">
    <property type="component" value="Unassembled WGS sequence"/>
</dbReference>
<dbReference type="InterPro" id="IPR002915">
    <property type="entry name" value="DeoC/FbaB/LacD_aldolase"/>
</dbReference>
<keyword evidence="2" id="KW-0456">Lyase</keyword>
<dbReference type="Pfam" id="PF01791">
    <property type="entry name" value="DeoC"/>
    <property type="match status" value="1"/>
</dbReference>
<protein>
    <recommendedName>
        <fullName evidence="5">Tagatose-bisphosphate aldolase</fullName>
    </recommendedName>
</protein>
<dbReference type="SMART" id="SM01133">
    <property type="entry name" value="DeoC"/>
    <property type="match status" value="1"/>
</dbReference>
<dbReference type="AlphaFoldDB" id="A0A1F5ZT95"/>
<accession>A0A1F5ZT95</accession>
<dbReference type="PANTHER" id="PTHR39340:SF1">
    <property type="entry name" value="SULFOFRUCTOSEPHOSPHATE ALDOLASE"/>
    <property type="match status" value="1"/>
</dbReference>